<comment type="caution">
    <text evidence="3">The sequence shown here is derived from an EMBL/GenBank/DDBJ whole genome shotgun (WGS) entry which is preliminary data.</text>
</comment>
<feature type="coiled-coil region" evidence="2">
    <location>
        <begin position="100"/>
        <end position="148"/>
    </location>
</feature>
<evidence type="ECO:0000256" key="1">
    <source>
        <dbReference type="ARBA" id="ARBA00023054"/>
    </source>
</evidence>
<dbReference type="PANTHER" id="PTHR32083">
    <property type="entry name" value="CILIA AND FLAGELLA-ASSOCIATED PROTEIN 58-RELATED"/>
    <property type="match status" value="1"/>
</dbReference>
<accession>A0A418F9F3</accession>
<sequence>VLDVVRSEELKALYEKIKIQKSTLSIGQVQYLERVKDVQHLQKRVQDLMDEHKKTQNQIACTGWLRISWVDLLIVEKEKLYVELKNVLARQPGPEVAEQLLVYQDNLKKKQSQMKGMENELEMYKAQVREYKHDLQHIDRDMQALRDKWFNSLQVDHFPEQPQDDTQFPPTQA</sequence>
<reference evidence="3 4" key="1">
    <citation type="submission" date="2018-08" db="EMBL/GenBank/DDBJ databases">
        <title>Aphanomyces genome sequencing and annotation.</title>
        <authorList>
            <person name="Minardi D."/>
            <person name="Oidtmann B."/>
            <person name="Van Der Giezen M."/>
            <person name="Studholme D.J."/>
        </authorList>
    </citation>
    <scope>NUCLEOTIDE SEQUENCE [LARGE SCALE GENOMIC DNA]</scope>
    <source>
        <strain evidence="3 4">FDL457</strain>
    </source>
</reference>
<evidence type="ECO:0000313" key="4">
    <source>
        <dbReference type="Proteomes" id="UP000286510"/>
    </source>
</evidence>
<dbReference type="GO" id="GO:0005856">
    <property type="term" value="C:cytoskeleton"/>
    <property type="evidence" value="ECO:0007669"/>
    <property type="project" value="TreeGrafter"/>
</dbReference>
<name>A0A418F9F3_APHAT</name>
<evidence type="ECO:0000313" key="3">
    <source>
        <dbReference type="EMBL" id="RHZ25857.1"/>
    </source>
</evidence>
<protein>
    <submittedName>
        <fullName evidence="3">Uncharacterized protein</fullName>
    </submittedName>
</protein>
<dbReference type="AlphaFoldDB" id="A0A418F9F3"/>
<feature type="non-terminal residue" evidence="3">
    <location>
        <position position="1"/>
    </location>
</feature>
<dbReference type="PANTHER" id="PTHR32083:SF0">
    <property type="entry name" value="CILIA AND FLAGELLA-ASSOCIATED PROTEIN 58"/>
    <property type="match status" value="1"/>
</dbReference>
<proteinExistence type="predicted"/>
<gene>
    <name evidence="3" type="ORF">DYB26_007780</name>
</gene>
<dbReference type="EMBL" id="QUTF01012017">
    <property type="protein sequence ID" value="RHZ25857.1"/>
    <property type="molecule type" value="Genomic_DNA"/>
</dbReference>
<keyword evidence="1 2" id="KW-0175">Coiled coil</keyword>
<dbReference type="Proteomes" id="UP000286510">
    <property type="component" value="Unassembled WGS sequence"/>
</dbReference>
<dbReference type="VEuPathDB" id="FungiDB:H257_17906"/>
<organism evidence="3 4">
    <name type="scientific">Aphanomyces astaci</name>
    <name type="common">Crayfish plague agent</name>
    <dbReference type="NCBI Taxonomy" id="112090"/>
    <lineage>
        <taxon>Eukaryota</taxon>
        <taxon>Sar</taxon>
        <taxon>Stramenopiles</taxon>
        <taxon>Oomycota</taxon>
        <taxon>Saprolegniomycetes</taxon>
        <taxon>Saprolegniales</taxon>
        <taxon>Verrucalvaceae</taxon>
        <taxon>Aphanomyces</taxon>
    </lineage>
</organism>
<evidence type="ECO:0000256" key="2">
    <source>
        <dbReference type="SAM" id="Coils"/>
    </source>
</evidence>